<evidence type="ECO:0000256" key="3">
    <source>
        <dbReference type="ARBA" id="ARBA00023163"/>
    </source>
</evidence>
<dbReference type="Proteomes" id="UP001180453">
    <property type="component" value="Unassembled WGS sequence"/>
</dbReference>
<feature type="domain" description="IclR-ED" evidence="5">
    <location>
        <begin position="70"/>
        <end position="238"/>
    </location>
</feature>
<name>A0ABU1YS49_ROSSA</name>
<dbReference type="InterPro" id="IPR036390">
    <property type="entry name" value="WH_DNA-bd_sf"/>
</dbReference>
<dbReference type="InterPro" id="IPR029016">
    <property type="entry name" value="GAF-like_dom_sf"/>
</dbReference>
<accession>A0ABU1YS49</accession>
<dbReference type="SUPFAM" id="SSF46785">
    <property type="entry name" value="Winged helix' DNA-binding domain"/>
    <property type="match status" value="1"/>
</dbReference>
<dbReference type="PROSITE" id="PS51077">
    <property type="entry name" value="HTH_ICLR"/>
    <property type="match status" value="1"/>
</dbReference>
<dbReference type="PROSITE" id="PS51078">
    <property type="entry name" value="ICLR_ED"/>
    <property type="match status" value="1"/>
</dbReference>
<dbReference type="InterPro" id="IPR014757">
    <property type="entry name" value="Tscrpt_reg_IclR_C"/>
</dbReference>
<proteinExistence type="predicted"/>
<dbReference type="SMART" id="SM00346">
    <property type="entry name" value="HTH_ICLR"/>
    <property type="match status" value="1"/>
</dbReference>
<dbReference type="GO" id="GO:0003677">
    <property type="term" value="F:DNA binding"/>
    <property type="evidence" value="ECO:0007669"/>
    <property type="project" value="UniProtKB-KW"/>
</dbReference>
<evidence type="ECO:0000313" key="7">
    <source>
        <dbReference type="Proteomes" id="UP001180453"/>
    </source>
</evidence>
<evidence type="ECO:0000313" key="6">
    <source>
        <dbReference type="EMBL" id="MDR7271677.1"/>
    </source>
</evidence>
<evidence type="ECO:0000259" key="4">
    <source>
        <dbReference type="PROSITE" id="PS51077"/>
    </source>
</evidence>
<dbReference type="PANTHER" id="PTHR30136">
    <property type="entry name" value="HELIX-TURN-HELIX TRANSCRIPTIONAL REGULATOR, ICLR FAMILY"/>
    <property type="match status" value="1"/>
</dbReference>
<organism evidence="6 7">
    <name type="scientific">Roseateles saccharophilus</name>
    <name type="common">Pseudomonas saccharophila</name>
    <dbReference type="NCBI Taxonomy" id="304"/>
    <lineage>
        <taxon>Bacteria</taxon>
        <taxon>Pseudomonadati</taxon>
        <taxon>Pseudomonadota</taxon>
        <taxon>Betaproteobacteria</taxon>
        <taxon>Burkholderiales</taxon>
        <taxon>Sphaerotilaceae</taxon>
        <taxon>Roseateles</taxon>
    </lineage>
</organism>
<dbReference type="RefSeq" id="WP_310269325.1">
    <property type="nucleotide sequence ID" value="NZ_JAVDXU010000003.1"/>
</dbReference>
<dbReference type="EMBL" id="JAVDXU010000003">
    <property type="protein sequence ID" value="MDR7271677.1"/>
    <property type="molecule type" value="Genomic_DNA"/>
</dbReference>
<dbReference type="InterPro" id="IPR005471">
    <property type="entry name" value="Tscrpt_reg_IclR_N"/>
</dbReference>
<dbReference type="Pfam" id="PF09339">
    <property type="entry name" value="HTH_IclR"/>
    <property type="match status" value="1"/>
</dbReference>
<evidence type="ECO:0000256" key="2">
    <source>
        <dbReference type="ARBA" id="ARBA00023125"/>
    </source>
</evidence>
<protein>
    <submittedName>
        <fullName evidence="6">DNA-binding IclR family transcriptional regulator</fullName>
    </submittedName>
</protein>
<dbReference type="Pfam" id="PF01614">
    <property type="entry name" value="IclR_C"/>
    <property type="match status" value="1"/>
</dbReference>
<keyword evidence="7" id="KW-1185">Reference proteome</keyword>
<dbReference type="Gene3D" id="1.10.10.10">
    <property type="entry name" value="Winged helix-like DNA-binding domain superfamily/Winged helix DNA-binding domain"/>
    <property type="match status" value="1"/>
</dbReference>
<dbReference type="InterPro" id="IPR036388">
    <property type="entry name" value="WH-like_DNA-bd_sf"/>
</dbReference>
<keyword evidence="1" id="KW-0805">Transcription regulation</keyword>
<sequence>MKEARGIQSIEVGGQLLLALAHHGRPMALKDLAREAGMTPAKAHPYLVSFIKLGLVEQDGGSGPYGLGPLALQLGLISLQQYDPVRLATPVIEELAVQLGHTVAIAVWGTHGPTIVRVAEGPTPVHISMRHGTVMSLAGTASGRLFATWRTEEARALGAPLPDATLLAAVRQDGLATSRDGVVAGVSAAAAPVFDASGRLVMALTAIGPSASFDTTLDGSLIGALRAAATLLSRRMGG</sequence>
<dbReference type="SUPFAM" id="SSF55781">
    <property type="entry name" value="GAF domain-like"/>
    <property type="match status" value="1"/>
</dbReference>
<gene>
    <name evidence="6" type="ORF">J2X20_004345</name>
</gene>
<evidence type="ECO:0000259" key="5">
    <source>
        <dbReference type="PROSITE" id="PS51078"/>
    </source>
</evidence>
<feature type="domain" description="HTH iclR-type" evidence="4">
    <location>
        <begin position="7"/>
        <end position="69"/>
    </location>
</feature>
<keyword evidence="3" id="KW-0804">Transcription</keyword>
<evidence type="ECO:0000256" key="1">
    <source>
        <dbReference type="ARBA" id="ARBA00023015"/>
    </source>
</evidence>
<dbReference type="Gene3D" id="3.30.450.40">
    <property type="match status" value="1"/>
</dbReference>
<dbReference type="PANTHER" id="PTHR30136:SF8">
    <property type="entry name" value="TRANSCRIPTIONAL REGULATORY PROTEIN"/>
    <property type="match status" value="1"/>
</dbReference>
<comment type="caution">
    <text evidence="6">The sequence shown here is derived from an EMBL/GenBank/DDBJ whole genome shotgun (WGS) entry which is preliminary data.</text>
</comment>
<keyword evidence="2 6" id="KW-0238">DNA-binding</keyword>
<dbReference type="InterPro" id="IPR050707">
    <property type="entry name" value="HTH_MetabolicPath_Reg"/>
</dbReference>
<reference evidence="6 7" key="1">
    <citation type="submission" date="2023-07" db="EMBL/GenBank/DDBJ databases">
        <title>Sorghum-associated microbial communities from plants grown in Nebraska, USA.</title>
        <authorList>
            <person name="Schachtman D."/>
        </authorList>
    </citation>
    <scope>NUCLEOTIDE SEQUENCE [LARGE SCALE GENOMIC DNA]</scope>
    <source>
        <strain evidence="6 7">BE314</strain>
    </source>
</reference>